<name>A0ABV6JUJ9_9PROT</name>
<dbReference type="InterPro" id="IPR010067">
    <property type="entry name" value="ABC_SsuA_sub-bd"/>
</dbReference>
<dbReference type="InterPro" id="IPR015168">
    <property type="entry name" value="SsuA/THI5"/>
</dbReference>
<feature type="signal peptide" evidence="4">
    <location>
        <begin position="1"/>
        <end position="27"/>
    </location>
</feature>
<evidence type="ECO:0000313" key="7">
    <source>
        <dbReference type="Proteomes" id="UP001589865"/>
    </source>
</evidence>
<dbReference type="EMBL" id="JBHLUN010000009">
    <property type="protein sequence ID" value="MFC0409404.1"/>
    <property type="molecule type" value="Genomic_DNA"/>
</dbReference>
<evidence type="ECO:0000313" key="6">
    <source>
        <dbReference type="EMBL" id="MFC0409404.1"/>
    </source>
</evidence>
<dbReference type="Gene3D" id="3.40.190.10">
    <property type="entry name" value="Periplasmic binding protein-like II"/>
    <property type="match status" value="2"/>
</dbReference>
<keyword evidence="2" id="KW-0813">Transport</keyword>
<feature type="chain" id="PRO_5046358653" evidence="4">
    <location>
        <begin position="28"/>
        <end position="323"/>
    </location>
</feature>
<accession>A0ABV6JUJ9</accession>
<dbReference type="SUPFAM" id="SSF53850">
    <property type="entry name" value="Periplasmic binding protein-like II"/>
    <property type="match status" value="1"/>
</dbReference>
<dbReference type="Pfam" id="PF09084">
    <property type="entry name" value="NMT1"/>
    <property type="match status" value="1"/>
</dbReference>
<keyword evidence="7" id="KW-1185">Reference proteome</keyword>
<evidence type="ECO:0000259" key="5">
    <source>
        <dbReference type="Pfam" id="PF09084"/>
    </source>
</evidence>
<evidence type="ECO:0000256" key="4">
    <source>
        <dbReference type="SAM" id="SignalP"/>
    </source>
</evidence>
<organism evidence="6 7">
    <name type="scientific">Roseomonas elaeocarpi</name>
    <dbReference type="NCBI Taxonomy" id="907779"/>
    <lineage>
        <taxon>Bacteria</taxon>
        <taxon>Pseudomonadati</taxon>
        <taxon>Pseudomonadota</taxon>
        <taxon>Alphaproteobacteria</taxon>
        <taxon>Acetobacterales</taxon>
        <taxon>Roseomonadaceae</taxon>
        <taxon>Roseomonas</taxon>
    </lineage>
</organism>
<feature type="domain" description="SsuA/THI5-like" evidence="5">
    <location>
        <begin position="78"/>
        <end position="250"/>
    </location>
</feature>
<evidence type="ECO:0000256" key="1">
    <source>
        <dbReference type="ARBA" id="ARBA00004418"/>
    </source>
</evidence>
<gene>
    <name evidence="6" type="ORF">ACFFGY_14200</name>
</gene>
<dbReference type="RefSeq" id="WP_377045150.1">
    <property type="nucleotide sequence ID" value="NZ_JBHLUN010000009.1"/>
</dbReference>
<evidence type="ECO:0000256" key="2">
    <source>
        <dbReference type="ARBA" id="ARBA00022448"/>
    </source>
</evidence>
<dbReference type="InterPro" id="IPR006311">
    <property type="entry name" value="TAT_signal"/>
</dbReference>
<protein>
    <submittedName>
        <fullName evidence="6">Aliphatic sulfonate ABC transporter substrate-binding protein</fullName>
    </submittedName>
</protein>
<comment type="subcellular location">
    <subcellularLocation>
        <location evidence="1">Periplasm</location>
    </subcellularLocation>
</comment>
<keyword evidence="3 4" id="KW-0732">Signal</keyword>
<comment type="caution">
    <text evidence="6">The sequence shown here is derived from an EMBL/GenBank/DDBJ whole genome shotgun (WGS) entry which is preliminary data.</text>
</comment>
<reference evidence="6 7" key="1">
    <citation type="submission" date="2024-09" db="EMBL/GenBank/DDBJ databases">
        <authorList>
            <person name="Sun Q."/>
            <person name="Mori K."/>
        </authorList>
    </citation>
    <scope>NUCLEOTIDE SEQUENCE [LARGE SCALE GENOMIC DNA]</scope>
    <source>
        <strain evidence="6 7">TBRC 5777</strain>
    </source>
</reference>
<dbReference type="Proteomes" id="UP001589865">
    <property type="component" value="Unassembled WGS sequence"/>
</dbReference>
<dbReference type="PROSITE" id="PS51318">
    <property type="entry name" value="TAT"/>
    <property type="match status" value="1"/>
</dbReference>
<dbReference type="NCBIfam" id="TIGR01728">
    <property type="entry name" value="SsuA_fam"/>
    <property type="match status" value="1"/>
</dbReference>
<sequence>MNQTPPGSARRSFLLASAGLLSAAALARPHLARAAAPPLRVANQKGGLRSLLEASGEAAKLSFPIEWSEFPAAAPLLEALSAEAVDVGTMGDLAFLGVFASGAPVRAYAATRADPRSQAILVRGDSAARGLADLRGRKVAANRGGWGQFLLLAAAERAGLPLDAVEPAALGPAEAALAFRSGSVDGWAIWEPYVSIEVAQFGARVIEDGTGITPTVSFLAAHQRPLRERRDQLAELLRAQQAGWRWAAGNVDAYAAANARLTRLPEAPVQAAFRRQATRAIPIDAAVVAELQAAADRAARYGVIRQRIAVADALDTGFSLAAG</sequence>
<proteinExistence type="predicted"/>
<evidence type="ECO:0000256" key="3">
    <source>
        <dbReference type="ARBA" id="ARBA00022729"/>
    </source>
</evidence>
<dbReference type="PANTHER" id="PTHR30024:SF48">
    <property type="entry name" value="ABC TRANSPORTER SUBSTRATE-BINDING PROTEIN"/>
    <property type="match status" value="1"/>
</dbReference>
<dbReference type="PANTHER" id="PTHR30024">
    <property type="entry name" value="ALIPHATIC SULFONATES-BINDING PROTEIN-RELATED"/>
    <property type="match status" value="1"/>
</dbReference>